<dbReference type="EMBL" id="HF935378">
    <property type="protein sequence ID" value="CCX07834.1"/>
    <property type="molecule type" value="Genomic_DNA"/>
</dbReference>
<accession>U4L009</accession>
<name>U4L009_PYROM</name>
<reference evidence="1 2" key="1">
    <citation type="journal article" date="2013" name="PLoS Genet.">
        <title>The genome and development-dependent transcriptomes of Pyronema confluens: a window into fungal evolution.</title>
        <authorList>
            <person name="Traeger S."/>
            <person name="Altegoer F."/>
            <person name="Freitag M."/>
            <person name="Gabaldon T."/>
            <person name="Kempken F."/>
            <person name="Kumar A."/>
            <person name="Marcet-Houben M."/>
            <person name="Poggeler S."/>
            <person name="Stajich J.E."/>
            <person name="Nowrousian M."/>
        </authorList>
    </citation>
    <scope>NUCLEOTIDE SEQUENCE [LARGE SCALE GENOMIC DNA]</scope>
    <source>
        <strain evidence="2">CBS 100304</strain>
        <tissue evidence="1">Vegetative mycelium</tissue>
    </source>
</reference>
<sequence length="8" mass="1008">MYHDKCVI</sequence>
<gene>
    <name evidence="1" type="ORF">PCON_07423</name>
</gene>
<evidence type="ECO:0000313" key="2">
    <source>
        <dbReference type="Proteomes" id="UP000018144"/>
    </source>
</evidence>
<dbReference type="Proteomes" id="UP000018144">
    <property type="component" value="Unassembled WGS sequence"/>
</dbReference>
<protein>
    <submittedName>
        <fullName evidence="1">Uncharacterized protein</fullName>
    </submittedName>
</protein>
<organism evidence="1 2">
    <name type="scientific">Pyronema omphalodes (strain CBS 100304)</name>
    <name type="common">Pyronema confluens</name>
    <dbReference type="NCBI Taxonomy" id="1076935"/>
    <lineage>
        <taxon>Eukaryota</taxon>
        <taxon>Fungi</taxon>
        <taxon>Dikarya</taxon>
        <taxon>Ascomycota</taxon>
        <taxon>Pezizomycotina</taxon>
        <taxon>Pezizomycetes</taxon>
        <taxon>Pezizales</taxon>
        <taxon>Pyronemataceae</taxon>
        <taxon>Pyronema</taxon>
    </lineage>
</organism>
<proteinExistence type="predicted"/>
<keyword evidence="2" id="KW-1185">Reference proteome</keyword>
<evidence type="ECO:0000313" key="1">
    <source>
        <dbReference type="EMBL" id="CCX07834.1"/>
    </source>
</evidence>